<evidence type="ECO:0000256" key="3">
    <source>
        <dbReference type="ARBA" id="ARBA00022679"/>
    </source>
</evidence>
<evidence type="ECO:0000259" key="5">
    <source>
        <dbReference type="Pfam" id="PF00588"/>
    </source>
</evidence>
<keyword evidence="4" id="KW-0949">S-adenosyl-L-methionine</keyword>
<dbReference type="GO" id="GO:0005829">
    <property type="term" value="C:cytosol"/>
    <property type="evidence" value="ECO:0007669"/>
    <property type="project" value="TreeGrafter"/>
</dbReference>
<evidence type="ECO:0000256" key="2">
    <source>
        <dbReference type="ARBA" id="ARBA00022603"/>
    </source>
</evidence>
<comment type="caution">
    <text evidence="6">The sequence shown here is derived from an EMBL/GenBank/DDBJ whole genome shotgun (WGS) entry which is preliminary data.</text>
</comment>
<dbReference type="PANTHER" id="PTHR42786">
    <property type="entry name" value="TRNA/RRNA METHYLTRANSFERASE"/>
    <property type="match status" value="1"/>
</dbReference>
<name>X1GZU9_9ZZZZ</name>
<sequence>MNKMHVVKKKSGFDLKAKFTVILVRPENPENIGQVARAMKNTGFEKLRLVKVKSLGQKALKTAVHAREILEQAHYYSDISSATADLNVVFAATAKRRKNFPSISLREAVEKSFHFPSSVKTGLLFGNERTGLTSGELRSSNFRFSIPQAARQPSYNLASAVLITLFNIYAQGTHIDDKIKREDPLSRKEQEECIRLILDKLEKRRFIHRTNKRHMTEMIYDLFGRFALTEKDRKLLLALFSKGIDR</sequence>
<evidence type="ECO:0000256" key="1">
    <source>
        <dbReference type="ARBA" id="ARBA00007228"/>
    </source>
</evidence>
<dbReference type="GO" id="GO:0008173">
    <property type="term" value="F:RNA methyltransferase activity"/>
    <property type="evidence" value="ECO:0007669"/>
    <property type="project" value="InterPro"/>
</dbReference>
<keyword evidence="3" id="KW-0808">Transferase</keyword>
<dbReference type="InterPro" id="IPR029028">
    <property type="entry name" value="Alpha/beta_knot_MTases"/>
</dbReference>
<dbReference type="InterPro" id="IPR001537">
    <property type="entry name" value="SpoU_MeTrfase"/>
</dbReference>
<dbReference type="SUPFAM" id="SSF75217">
    <property type="entry name" value="alpha/beta knot"/>
    <property type="match status" value="1"/>
</dbReference>
<comment type="similarity">
    <text evidence="1">Belongs to the class IV-like SAM-binding methyltransferase superfamily. RNA methyltransferase TrmH family.</text>
</comment>
<dbReference type="GO" id="GO:0003723">
    <property type="term" value="F:RNA binding"/>
    <property type="evidence" value="ECO:0007669"/>
    <property type="project" value="InterPro"/>
</dbReference>
<accession>X1GZU9</accession>
<feature type="domain" description="tRNA/rRNA methyltransferase SpoU type" evidence="5">
    <location>
        <begin position="19"/>
        <end position="166"/>
    </location>
</feature>
<gene>
    <name evidence="6" type="ORF">S03H2_10909</name>
</gene>
<proteinExistence type="inferred from homology"/>
<dbReference type="Gene3D" id="3.40.1280.10">
    <property type="match status" value="1"/>
</dbReference>
<dbReference type="CDD" id="cd18093">
    <property type="entry name" value="SpoU-like_TrmJ"/>
    <property type="match status" value="1"/>
</dbReference>
<protein>
    <recommendedName>
        <fullName evidence="5">tRNA/rRNA methyltransferase SpoU type domain-containing protein</fullName>
    </recommendedName>
</protein>
<dbReference type="EMBL" id="BARU01005587">
    <property type="protein sequence ID" value="GAH38528.1"/>
    <property type="molecule type" value="Genomic_DNA"/>
</dbReference>
<dbReference type="PANTHER" id="PTHR42786:SF2">
    <property type="entry name" value="TRNA (CYTIDINE_URIDINE-2'-O-)-METHYLTRANSFERASE TRMJ"/>
    <property type="match status" value="1"/>
</dbReference>
<evidence type="ECO:0000256" key="4">
    <source>
        <dbReference type="ARBA" id="ARBA00022691"/>
    </source>
</evidence>
<reference evidence="6" key="1">
    <citation type="journal article" date="2014" name="Front. Microbiol.">
        <title>High frequency of phylogenetically diverse reductive dehalogenase-homologous genes in deep subseafloor sedimentary metagenomes.</title>
        <authorList>
            <person name="Kawai M."/>
            <person name="Futagami T."/>
            <person name="Toyoda A."/>
            <person name="Takaki Y."/>
            <person name="Nishi S."/>
            <person name="Hori S."/>
            <person name="Arai W."/>
            <person name="Tsubouchi T."/>
            <person name="Morono Y."/>
            <person name="Uchiyama I."/>
            <person name="Ito T."/>
            <person name="Fujiyama A."/>
            <person name="Inagaki F."/>
            <person name="Takami H."/>
        </authorList>
    </citation>
    <scope>NUCLEOTIDE SEQUENCE</scope>
    <source>
        <strain evidence="6">Expedition CK06-06</strain>
    </source>
</reference>
<dbReference type="GO" id="GO:0002128">
    <property type="term" value="P:tRNA nucleoside ribose methylation"/>
    <property type="evidence" value="ECO:0007669"/>
    <property type="project" value="TreeGrafter"/>
</dbReference>
<dbReference type="InterPro" id="IPR029026">
    <property type="entry name" value="tRNA_m1G_MTases_N"/>
</dbReference>
<dbReference type="Pfam" id="PF00588">
    <property type="entry name" value="SpoU_methylase"/>
    <property type="match status" value="1"/>
</dbReference>
<dbReference type="AlphaFoldDB" id="X1GZU9"/>
<evidence type="ECO:0000313" key="6">
    <source>
        <dbReference type="EMBL" id="GAH38528.1"/>
    </source>
</evidence>
<dbReference type="PIRSF" id="PIRSF004808">
    <property type="entry name" value="LasT"/>
    <property type="match status" value="1"/>
</dbReference>
<organism evidence="6">
    <name type="scientific">marine sediment metagenome</name>
    <dbReference type="NCBI Taxonomy" id="412755"/>
    <lineage>
        <taxon>unclassified sequences</taxon>
        <taxon>metagenomes</taxon>
        <taxon>ecological metagenomes</taxon>
    </lineage>
</organism>
<keyword evidence="2" id="KW-0489">Methyltransferase</keyword>
<dbReference type="InterPro" id="IPR004384">
    <property type="entry name" value="RNA_MeTrfase_TrmJ/LasT"/>
</dbReference>